<protein>
    <submittedName>
        <fullName evidence="3">Pentatricopeptide repeat-containing protein</fullName>
    </submittedName>
</protein>
<dbReference type="PANTHER" id="PTHR47942:SF63">
    <property type="entry name" value="PENTATRICOPEPTIDE REPEAT-CONTAINING PROTEIN"/>
    <property type="match status" value="1"/>
</dbReference>
<reference evidence="3" key="1">
    <citation type="submission" date="2020-06" db="EMBL/GenBank/DDBJ databases">
        <authorList>
            <consortium name="Plant Systems Biology data submission"/>
        </authorList>
    </citation>
    <scope>NUCLEOTIDE SEQUENCE</scope>
    <source>
        <strain evidence="3">D6</strain>
    </source>
</reference>
<evidence type="ECO:0000256" key="2">
    <source>
        <dbReference type="PROSITE-ProRule" id="PRU00708"/>
    </source>
</evidence>
<keyword evidence="4" id="KW-1185">Reference proteome</keyword>
<organism evidence="3 4">
    <name type="scientific">Seminavis robusta</name>
    <dbReference type="NCBI Taxonomy" id="568900"/>
    <lineage>
        <taxon>Eukaryota</taxon>
        <taxon>Sar</taxon>
        <taxon>Stramenopiles</taxon>
        <taxon>Ochrophyta</taxon>
        <taxon>Bacillariophyta</taxon>
        <taxon>Bacillariophyceae</taxon>
        <taxon>Bacillariophycidae</taxon>
        <taxon>Naviculales</taxon>
        <taxon>Naviculaceae</taxon>
        <taxon>Seminavis</taxon>
    </lineage>
</organism>
<dbReference type="InterPro" id="IPR051222">
    <property type="entry name" value="PPR/CCM1_RNA-binding"/>
</dbReference>
<sequence>MIRASRSAALMRARAHGLFLRSAAATVPCDLDGGERRWMGSFHGIKKDPWYKESLRNAVSDLRQELNLEEHPQSPPVPISPEEPSNVMTEDLEAMGAVDGETPSNTLQTIQELASRQDNWAFVDDVTRIFTLLDQLVQQRQEEMSEHSRQRALDTELLHQIIAKWKACWKKDRLSEEEIEILLKPWDLLDKLDDYQKSLSSDYVLVSAPDTTIYNNILSVASEWKGSEAEDHHIALFVQSVVDQMKIQQQALPDTRTHNLLIKSWARAGNLQKVLDLFPALTIEGETDVNVHGDTLQAITTAFQNQTEMLSGLEKYLATSSIPSNGGEQVGRRVHDNNNVAQTIQQWMEVPKGVDKCFRYLDRCVLSDSGPSMAYLPKEVFFELLMEWKKYWIRKSTYLTPRSIVDKVLLYHDRPNNGWRADTRIFNFLIAALRISDEKDLPRALDWGKHLLDRMTGKADDDGPLPDSNTYKALIQLQTKAGDMQGALDLVVSLRDQNDNMAGEPKIELSPESFDALLDACIQLEGDNRNLGNLAEGILELMRQLGDAGRLSAEATEPRAKRRLSGKAVRCWEKSGHPNAAERIQAILADLGGEDTCTGSDNADACIDVTEMDTSAMKHALIQALAKAGKAREAQEHLQDICDAYEMGQHELEPNTATFNAVLNAWAQKGAAREAEAVMNKMTQCCRSGVYKQVQPNAFSFNCTIHAWAKSNHPKSSERALELLQEMERQSSQEPDSFSLRPTARTYTSVINALAKNGKAQMAEEMLLKMHRAADKGNSLLMPNWLTYNAVIDAWARSKMDNSGAKAERLLACMYEFHREGFKDILPDVVTYNSVLFAWGNSKSPRAGLEADRLVGEMLEAHKTDNHTEQLKPDGGTYCYVIYAWSKSGNMKRAEDRLKSQCDNFLRGDINIAPDIRSLNFILDAWAESGLEDAGDNAARLLKEFSQQSKSGPIGMMQPNAISYAAVIKAHSRSNSPESGKKAEDTLGEMLQVGLRPNIQCYGSVMHAHSRQGNFSRVETLLNEMTDECTKGQVKSELPTTRAIEPDTQCFNMLLMAYCNSRDSDAGPKADALLKRMENFHQQGTLSRAKPDRFSIQAAIWCWRQCSNEHPSANERIASLTKRLQSFKGDKARGKRRV</sequence>
<keyword evidence="1" id="KW-0677">Repeat</keyword>
<feature type="repeat" description="PPR" evidence="2">
    <location>
        <begin position="743"/>
        <end position="773"/>
    </location>
</feature>
<evidence type="ECO:0000313" key="3">
    <source>
        <dbReference type="EMBL" id="CAB9528925.1"/>
    </source>
</evidence>
<dbReference type="Gene3D" id="1.25.40.10">
    <property type="entry name" value="Tetratricopeptide repeat domain"/>
    <property type="match status" value="5"/>
</dbReference>
<dbReference type="PANTHER" id="PTHR47942">
    <property type="entry name" value="TETRATRICOPEPTIDE REPEAT (TPR)-LIKE SUPERFAMILY PROTEIN-RELATED"/>
    <property type="match status" value="1"/>
</dbReference>
<dbReference type="Pfam" id="PF01535">
    <property type="entry name" value="PPR"/>
    <property type="match status" value="3"/>
</dbReference>
<dbReference type="PROSITE" id="PS51375">
    <property type="entry name" value="PPR"/>
    <property type="match status" value="2"/>
</dbReference>
<proteinExistence type="predicted"/>
<accession>A0A9N8HY03</accession>
<dbReference type="InterPro" id="IPR011990">
    <property type="entry name" value="TPR-like_helical_dom_sf"/>
</dbReference>
<evidence type="ECO:0000313" key="4">
    <source>
        <dbReference type="Proteomes" id="UP001153069"/>
    </source>
</evidence>
<comment type="caution">
    <text evidence="3">The sequence shown here is derived from an EMBL/GenBank/DDBJ whole genome shotgun (WGS) entry which is preliminary data.</text>
</comment>
<feature type="repeat" description="PPR" evidence="2">
    <location>
        <begin position="960"/>
        <end position="997"/>
    </location>
</feature>
<dbReference type="NCBIfam" id="TIGR00756">
    <property type="entry name" value="PPR"/>
    <property type="match status" value="1"/>
</dbReference>
<dbReference type="Proteomes" id="UP001153069">
    <property type="component" value="Unassembled WGS sequence"/>
</dbReference>
<dbReference type="OrthoDB" id="185373at2759"/>
<dbReference type="Pfam" id="PF13812">
    <property type="entry name" value="PPR_3"/>
    <property type="match status" value="1"/>
</dbReference>
<dbReference type="InterPro" id="IPR002885">
    <property type="entry name" value="PPR_rpt"/>
</dbReference>
<dbReference type="AlphaFoldDB" id="A0A9N8HY03"/>
<name>A0A9N8HY03_9STRA</name>
<gene>
    <name evidence="3" type="ORF">SEMRO_2357_G324590.1</name>
</gene>
<evidence type="ECO:0000256" key="1">
    <source>
        <dbReference type="ARBA" id="ARBA00022737"/>
    </source>
</evidence>
<dbReference type="EMBL" id="CAICTM010002355">
    <property type="protein sequence ID" value="CAB9528925.1"/>
    <property type="molecule type" value="Genomic_DNA"/>
</dbReference>